<dbReference type="OrthoDB" id="2285229at2759"/>
<dbReference type="Pfam" id="PF00773">
    <property type="entry name" value="RNB"/>
    <property type="match status" value="1"/>
</dbReference>
<dbReference type="SUPFAM" id="SSF50249">
    <property type="entry name" value="Nucleic acid-binding proteins"/>
    <property type="match status" value="1"/>
</dbReference>
<organism evidence="3 4">
    <name type="scientific">Naganishia liquefaciens</name>
    <dbReference type="NCBI Taxonomy" id="104408"/>
    <lineage>
        <taxon>Eukaryota</taxon>
        <taxon>Fungi</taxon>
        <taxon>Dikarya</taxon>
        <taxon>Basidiomycota</taxon>
        <taxon>Agaricomycotina</taxon>
        <taxon>Tremellomycetes</taxon>
        <taxon>Filobasidiales</taxon>
        <taxon>Filobasidiaceae</taxon>
        <taxon>Naganishia</taxon>
    </lineage>
</organism>
<proteinExistence type="predicted"/>
<protein>
    <recommendedName>
        <fullName evidence="2">RNB domain-containing protein</fullName>
    </recommendedName>
</protein>
<keyword evidence="4" id="KW-1185">Reference proteome</keyword>
<dbReference type="GO" id="GO:0006402">
    <property type="term" value="P:mRNA catabolic process"/>
    <property type="evidence" value="ECO:0007669"/>
    <property type="project" value="TreeGrafter"/>
</dbReference>
<accession>A0A8H3U0E9</accession>
<dbReference type="GO" id="GO:0000175">
    <property type="term" value="F:3'-5'-RNA exonuclease activity"/>
    <property type="evidence" value="ECO:0007669"/>
    <property type="project" value="TreeGrafter"/>
</dbReference>
<dbReference type="GO" id="GO:0000932">
    <property type="term" value="C:P-body"/>
    <property type="evidence" value="ECO:0007669"/>
    <property type="project" value="TreeGrafter"/>
</dbReference>
<dbReference type="AlphaFoldDB" id="A0A8H3U0E9"/>
<feature type="compositionally biased region" description="Basic residues" evidence="1">
    <location>
        <begin position="1"/>
        <end position="14"/>
    </location>
</feature>
<sequence length="926" mass="101970">MRPHIILRRTRRAIHTSPLTQRQALRAPPPRAKPGNENPSKKIPWRAPEKAVSQETKAFLRGTEGGFVGKVEEVEEGDVEGEVKRGMVVEMRRSGTVFLGVIICTILSSRRIRQLVLRSNGEIIPCTSDDVQFVFPRTVIPADAMTAAFGSPGADIAALIGSDVSEGHLAGRRHVARTLRAIEIALERGMKALAARNEGYDAHRLWAHFTRVKRGAEDAGHWPGFTLDEACAFVREAGEVPEEAQDGRIEALAVFRLLMERSDLFLGDEAGMRTSARFSVRPVEDVECLERVQGWLQGYEGSEGSAEVGEFQREVTRRVQERRQGRPLTAFSDTTRAFLDVVRRRIVERRSTQLSPADPIMPMILRATGLYDEATNLDMAAAERLLKDIGEVSVWDSFSKMRAEAAYLRDAPPPPSSRSMMAKPAAMDDTGLLVNDPHSAIRQEFTAPVYVIDAADAHELDDGISIEPAGAGAWWVRIHIADPTRWIELGSDVARVAEGRGETLYYPEGGRGMISRGIERMSLGANANEGQPTLTFSIKVSDDGTLIDHNVAAGMVRNVRKITYDAVNRILDPSAPESTERVWTLDLGNDVIDETYAAPSTAPTAANGEPVQDLRQLHRLAVQLRRRRLDGQGFDYDIPSPSVGIVGLSPGTSPLYGDKALQYRVGLDSRGSASASMVAEYMVLAGRTAGKFAVERKLALPYRGTTRPRIPSYALAPGMTQEATLEAFFERRRHNPGFIDDMYDFAATGIVLQTAPISITPISHYALGIHAADGGYSRVTSPLRRFSDMLAHWQIKQSLAGGRTALEPEEMLQRVTYADRLAQRIKRFGKNAEAYWEMTFLQWLHGHQSASPLNLTNLAAKVIEEPAGDVILGINETSAKVFIPELCLSAVLHQPTFTARSVGEELRVRVKDVQVSPTARLSVEPL</sequence>
<comment type="caution">
    <text evidence="3">The sequence shown here is derived from an EMBL/GenBank/DDBJ whole genome shotgun (WGS) entry which is preliminary data.</text>
</comment>
<dbReference type="PANTHER" id="PTHR23355">
    <property type="entry name" value="RIBONUCLEASE"/>
    <property type="match status" value="1"/>
</dbReference>
<dbReference type="Proteomes" id="UP000620104">
    <property type="component" value="Unassembled WGS sequence"/>
</dbReference>
<dbReference type="GO" id="GO:0003723">
    <property type="term" value="F:RNA binding"/>
    <property type="evidence" value="ECO:0007669"/>
    <property type="project" value="InterPro"/>
</dbReference>
<gene>
    <name evidence="3" type="ORF">NliqN6_5896</name>
</gene>
<evidence type="ECO:0000313" key="3">
    <source>
        <dbReference type="EMBL" id="GHJ89494.1"/>
    </source>
</evidence>
<dbReference type="SMART" id="SM00955">
    <property type="entry name" value="RNB"/>
    <property type="match status" value="1"/>
</dbReference>
<dbReference type="InterPro" id="IPR050180">
    <property type="entry name" value="RNR_Ribonuclease"/>
</dbReference>
<evidence type="ECO:0000259" key="2">
    <source>
        <dbReference type="SMART" id="SM00955"/>
    </source>
</evidence>
<dbReference type="InterPro" id="IPR012340">
    <property type="entry name" value="NA-bd_OB-fold"/>
</dbReference>
<feature type="region of interest" description="Disordered" evidence="1">
    <location>
        <begin position="1"/>
        <end position="48"/>
    </location>
</feature>
<dbReference type="EMBL" id="BLZA01000043">
    <property type="protein sequence ID" value="GHJ89494.1"/>
    <property type="molecule type" value="Genomic_DNA"/>
</dbReference>
<evidence type="ECO:0000313" key="4">
    <source>
        <dbReference type="Proteomes" id="UP000620104"/>
    </source>
</evidence>
<dbReference type="InterPro" id="IPR001900">
    <property type="entry name" value="RNase_II/R"/>
</dbReference>
<name>A0A8H3U0E9_9TREE</name>
<feature type="domain" description="RNB" evidence="2">
    <location>
        <begin position="442"/>
        <end position="801"/>
    </location>
</feature>
<reference evidence="3" key="1">
    <citation type="submission" date="2020-07" db="EMBL/GenBank/DDBJ databases">
        <title>Draft Genome Sequence of a Deep-Sea Yeast, Naganishia (Cryptococcus) liquefaciens strain N6.</title>
        <authorList>
            <person name="Han Y.W."/>
            <person name="Kajitani R."/>
            <person name="Morimoto H."/>
            <person name="Parhat M."/>
            <person name="Tsubouchi H."/>
            <person name="Bakenova O."/>
            <person name="Ogata M."/>
            <person name="Argunhan B."/>
            <person name="Aoki R."/>
            <person name="Kajiwara S."/>
            <person name="Itoh T."/>
            <person name="Iwasaki H."/>
        </authorList>
    </citation>
    <scope>NUCLEOTIDE SEQUENCE</scope>
    <source>
        <strain evidence="3">N6</strain>
    </source>
</reference>
<dbReference type="PANTHER" id="PTHR23355:SF65">
    <property type="entry name" value="EXORIBONUCLEASE CYT-4, PUTATIVE (AFU_ORTHOLOGUE AFUA_7G01550)-RELATED"/>
    <property type="match status" value="1"/>
</dbReference>
<evidence type="ECO:0000256" key="1">
    <source>
        <dbReference type="SAM" id="MobiDB-lite"/>
    </source>
</evidence>